<evidence type="ECO:0000313" key="1">
    <source>
        <dbReference type="EMBL" id="MBP0115992.1"/>
    </source>
</evidence>
<gene>
    <name evidence="1" type="ORF">JWS04_33995</name>
</gene>
<dbReference type="EMBL" id="JAGIKT010000106">
    <property type="protein sequence ID" value="MBP0115992.1"/>
    <property type="molecule type" value="Genomic_DNA"/>
</dbReference>
<comment type="caution">
    <text evidence="1">The sequence shown here is derived from an EMBL/GenBank/DDBJ whole genome shotgun (WGS) entry which is preliminary data.</text>
</comment>
<dbReference type="RefSeq" id="WP_209296528.1">
    <property type="nucleotide sequence ID" value="NZ_JAGIKT010000106.1"/>
</dbReference>
<keyword evidence="2" id="KW-1185">Reference proteome</keyword>
<organism evidence="1 2">
    <name type="scientific">Bradyrhizobium vignae</name>
    <dbReference type="NCBI Taxonomy" id="1549949"/>
    <lineage>
        <taxon>Bacteria</taxon>
        <taxon>Pseudomonadati</taxon>
        <taxon>Pseudomonadota</taxon>
        <taxon>Alphaproteobacteria</taxon>
        <taxon>Hyphomicrobiales</taxon>
        <taxon>Nitrobacteraceae</taxon>
        <taxon>Bradyrhizobium</taxon>
    </lineage>
</organism>
<name>A0ABS4A6F1_9BRAD</name>
<accession>A0ABS4A6F1</accession>
<protein>
    <submittedName>
        <fullName evidence="1">Uncharacterized protein</fullName>
    </submittedName>
</protein>
<reference evidence="1 2" key="1">
    <citation type="submission" date="2021-03" db="EMBL/GenBank/DDBJ databases">
        <title>Genome Sequence of Bradyrhizobium vignae strain ISRA400.</title>
        <authorList>
            <person name="Tisa L.S."/>
            <person name="Svistoonoff S."/>
            <person name="Hocher V."/>
            <person name="Fall S."/>
            <person name="Zaiya A."/>
            <person name="Naing D."/>
            <person name="Niang N."/>
            <person name="Diouf A."/>
            <person name="Dasylva M.C."/>
            <person name="Toure O."/>
            <person name="Gueye M."/>
            <person name="Gully D."/>
            <person name="Tisseyre P."/>
            <person name="Simpson S."/>
            <person name="Morris K."/>
            <person name="Thomas W.K."/>
        </authorList>
    </citation>
    <scope>NUCLEOTIDE SEQUENCE [LARGE SCALE GENOMIC DNA]</scope>
    <source>
        <strain evidence="1 2">ISRA400</strain>
    </source>
</reference>
<evidence type="ECO:0000313" key="2">
    <source>
        <dbReference type="Proteomes" id="UP000669317"/>
    </source>
</evidence>
<proteinExistence type="predicted"/>
<sequence length="56" mass="5597">MGELDADGELDKLEGGGSSIIPVAKDAAQAAGDANLVAAAVGDSFVLEQRHGSESR</sequence>
<dbReference type="Proteomes" id="UP000669317">
    <property type="component" value="Unassembled WGS sequence"/>
</dbReference>